<dbReference type="Pfam" id="PF01031">
    <property type="entry name" value="Dynamin_M"/>
    <property type="match status" value="1"/>
</dbReference>
<dbReference type="InterPro" id="IPR001401">
    <property type="entry name" value="Dynamin_GTPase"/>
</dbReference>
<protein>
    <submittedName>
        <fullName evidence="6">Dynamin-related protein 4C</fullName>
    </submittedName>
</protein>
<dbReference type="Pfam" id="PF02212">
    <property type="entry name" value="GED"/>
    <property type="match status" value="1"/>
</dbReference>
<proteinExistence type="predicted"/>
<dbReference type="Gene3D" id="1.20.120.1240">
    <property type="entry name" value="Dynamin, middle domain"/>
    <property type="match status" value="1"/>
</dbReference>
<feature type="domain" description="Dynamin-type G" evidence="5">
    <location>
        <begin position="50"/>
        <end position="313"/>
    </location>
</feature>
<evidence type="ECO:0000259" key="5">
    <source>
        <dbReference type="PROSITE" id="PS51718"/>
    </source>
</evidence>
<keyword evidence="2" id="KW-0342">GTP-binding</keyword>
<dbReference type="PRINTS" id="PR00195">
    <property type="entry name" value="DYNAMIN"/>
</dbReference>
<dbReference type="Proteomes" id="UP001163823">
    <property type="component" value="Chromosome 5"/>
</dbReference>
<dbReference type="InterPro" id="IPR045063">
    <property type="entry name" value="Dynamin_N"/>
</dbReference>
<comment type="caution">
    <text evidence="6">The sequence shown here is derived from an EMBL/GenBank/DDBJ whole genome shotgun (WGS) entry which is preliminary data.</text>
</comment>
<dbReference type="InterPro" id="IPR022812">
    <property type="entry name" value="Dynamin"/>
</dbReference>
<dbReference type="SMART" id="SM00053">
    <property type="entry name" value="DYNc"/>
    <property type="match status" value="1"/>
</dbReference>
<dbReference type="PANTHER" id="PTHR11566">
    <property type="entry name" value="DYNAMIN"/>
    <property type="match status" value="1"/>
</dbReference>
<evidence type="ECO:0000256" key="1">
    <source>
        <dbReference type="ARBA" id="ARBA00022741"/>
    </source>
</evidence>
<dbReference type="GO" id="GO:0016020">
    <property type="term" value="C:membrane"/>
    <property type="evidence" value="ECO:0007669"/>
    <property type="project" value="TreeGrafter"/>
</dbReference>
<dbReference type="PROSITE" id="PS51718">
    <property type="entry name" value="G_DYNAMIN_2"/>
    <property type="match status" value="1"/>
</dbReference>
<gene>
    <name evidence="6" type="ORF">O6P43_012845</name>
</gene>
<accession>A0AAD7M2V7</accession>
<dbReference type="SUPFAM" id="SSF52540">
    <property type="entry name" value="P-loop containing nucleoside triphosphate hydrolases"/>
    <property type="match status" value="1"/>
</dbReference>
<dbReference type="GO" id="GO:0003924">
    <property type="term" value="F:GTPase activity"/>
    <property type="evidence" value="ECO:0007669"/>
    <property type="project" value="InterPro"/>
</dbReference>
<feature type="domain" description="GED" evidence="4">
    <location>
        <begin position="526"/>
        <end position="619"/>
    </location>
</feature>
<reference evidence="6" key="1">
    <citation type="journal article" date="2023" name="Science">
        <title>Elucidation of the pathway for biosynthesis of saponin adjuvants from the soapbark tree.</title>
        <authorList>
            <person name="Reed J."/>
            <person name="Orme A."/>
            <person name="El-Demerdash A."/>
            <person name="Owen C."/>
            <person name="Martin L.B.B."/>
            <person name="Misra R.C."/>
            <person name="Kikuchi S."/>
            <person name="Rejzek M."/>
            <person name="Martin A.C."/>
            <person name="Harkess A."/>
            <person name="Leebens-Mack J."/>
            <person name="Louveau T."/>
            <person name="Stephenson M.J."/>
            <person name="Osbourn A."/>
        </authorList>
    </citation>
    <scope>NUCLEOTIDE SEQUENCE</scope>
    <source>
        <strain evidence="6">S10</strain>
    </source>
</reference>
<dbReference type="GO" id="GO:0005737">
    <property type="term" value="C:cytoplasm"/>
    <property type="evidence" value="ECO:0007669"/>
    <property type="project" value="TreeGrafter"/>
</dbReference>
<organism evidence="6 7">
    <name type="scientific">Quillaja saponaria</name>
    <name type="common">Soap bark tree</name>
    <dbReference type="NCBI Taxonomy" id="32244"/>
    <lineage>
        <taxon>Eukaryota</taxon>
        <taxon>Viridiplantae</taxon>
        <taxon>Streptophyta</taxon>
        <taxon>Embryophyta</taxon>
        <taxon>Tracheophyta</taxon>
        <taxon>Spermatophyta</taxon>
        <taxon>Magnoliopsida</taxon>
        <taxon>eudicotyledons</taxon>
        <taxon>Gunneridae</taxon>
        <taxon>Pentapetalae</taxon>
        <taxon>rosids</taxon>
        <taxon>fabids</taxon>
        <taxon>Fabales</taxon>
        <taxon>Quillajaceae</taxon>
        <taxon>Quillaja</taxon>
    </lineage>
</organism>
<dbReference type="AlphaFoldDB" id="A0AAD7M2V7"/>
<keyword evidence="3" id="KW-0505">Motor protein</keyword>
<dbReference type="GO" id="GO:0005874">
    <property type="term" value="C:microtubule"/>
    <property type="evidence" value="ECO:0007669"/>
    <property type="project" value="TreeGrafter"/>
</dbReference>
<dbReference type="PANTHER" id="PTHR11566:SF173">
    <property type="entry name" value="DYNAMIN-RELATED PROTEIN 4C"/>
    <property type="match status" value="1"/>
</dbReference>
<keyword evidence="7" id="KW-1185">Reference proteome</keyword>
<dbReference type="PROSITE" id="PS51388">
    <property type="entry name" value="GED"/>
    <property type="match status" value="1"/>
</dbReference>
<dbReference type="CDD" id="cd08771">
    <property type="entry name" value="DLP_1"/>
    <property type="match status" value="1"/>
</dbReference>
<dbReference type="InterPro" id="IPR027417">
    <property type="entry name" value="P-loop_NTPase"/>
</dbReference>
<evidence type="ECO:0000256" key="3">
    <source>
        <dbReference type="ARBA" id="ARBA00023175"/>
    </source>
</evidence>
<dbReference type="Pfam" id="PF00350">
    <property type="entry name" value="Dynamin_N"/>
    <property type="match status" value="1"/>
</dbReference>
<sequence>MNYGDSLALVPAEQPEPVSISPLVSSYNERIRPYLDAVERLRRLHITKEGIPLPTIVVVGDQSSGKSSVLESLAGISLPRGQGICTRVPLVMRLQNHPISKPELTLEYQNKVFSTSEIRVSEDIKRATGELAGPGKGISNNPLTLVVRKNGVPDLTMVDLPGITRVPVQGQPENIYDQIKAIIMEYIAPEESIILNVIAASVDFSTCESIRMSQFVDKTGQRTLAVVTKADKNPEGLLEKVTADEINLWWAYPVLAQKLVQIQAASISKRLPEMVKKINEKLNANLSELQTLPKSMTSAADAMTAFMRIIGLAKESLRKILLTGEFDEYPDEKKMHCTARIVEMLDNYSDQLHQCPESDPCKNFLVEEISVLEESKLVGLPNFLPRAVFFVILQRKVKEISGTPVGFVNQVWSYIGDIVISVLARHSENYCQLQMSIGRAGQTLIGKMKEKCVNQVKEIVEMEKLTDYTCHPEYMSEYNRLSAQQEAFLEYVYNNVDYPPQFNLKGIGMVDVGFLEHYSNNVLQQAFDLKVRMIAYWKIVLKRLIDYMALHLQYNIKHLVNKDLEVEIVNELLGPQGFCIERLLEESPSLAVKREKVRRSITKLREAIEVLSNVMDRITCFGD</sequence>
<dbReference type="InterPro" id="IPR020850">
    <property type="entry name" value="GED_dom"/>
</dbReference>
<dbReference type="InterPro" id="IPR000375">
    <property type="entry name" value="Dynamin_stalk"/>
</dbReference>
<name>A0AAD7M2V7_QUISA</name>
<dbReference type="GO" id="GO:0005525">
    <property type="term" value="F:GTP binding"/>
    <property type="evidence" value="ECO:0007669"/>
    <property type="project" value="InterPro"/>
</dbReference>
<evidence type="ECO:0000313" key="6">
    <source>
        <dbReference type="EMBL" id="KAJ7968793.1"/>
    </source>
</evidence>
<dbReference type="EMBL" id="JARAOO010000005">
    <property type="protein sequence ID" value="KAJ7968793.1"/>
    <property type="molecule type" value="Genomic_DNA"/>
</dbReference>
<dbReference type="SMART" id="SM00302">
    <property type="entry name" value="GED"/>
    <property type="match status" value="1"/>
</dbReference>
<evidence type="ECO:0000256" key="2">
    <source>
        <dbReference type="ARBA" id="ARBA00023134"/>
    </source>
</evidence>
<dbReference type="GO" id="GO:0008017">
    <property type="term" value="F:microtubule binding"/>
    <property type="evidence" value="ECO:0007669"/>
    <property type="project" value="TreeGrafter"/>
</dbReference>
<dbReference type="InterPro" id="IPR030381">
    <property type="entry name" value="G_DYNAMIN_dom"/>
</dbReference>
<keyword evidence="1" id="KW-0547">Nucleotide-binding</keyword>
<evidence type="ECO:0000259" key="4">
    <source>
        <dbReference type="PROSITE" id="PS51388"/>
    </source>
</evidence>
<dbReference type="KEGG" id="qsa:O6P43_012845"/>
<dbReference type="Gene3D" id="3.40.50.300">
    <property type="entry name" value="P-loop containing nucleotide triphosphate hydrolases"/>
    <property type="match status" value="1"/>
</dbReference>
<dbReference type="InterPro" id="IPR003130">
    <property type="entry name" value="GED"/>
</dbReference>
<evidence type="ECO:0000313" key="7">
    <source>
        <dbReference type="Proteomes" id="UP001163823"/>
    </source>
</evidence>